<keyword evidence="4" id="KW-1185">Reference proteome</keyword>
<evidence type="ECO:0000313" key="4">
    <source>
        <dbReference type="Proteomes" id="UP001054902"/>
    </source>
</evidence>
<dbReference type="EMBL" id="BLLK01000045">
    <property type="protein sequence ID" value="GFH51969.1"/>
    <property type="molecule type" value="Genomic_DNA"/>
</dbReference>
<keyword evidence="1" id="KW-0175">Coiled coil</keyword>
<organism evidence="3 4">
    <name type="scientific">Chaetoceros tenuissimus</name>
    <dbReference type="NCBI Taxonomy" id="426638"/>
    <lineage>
        <taxon>Eukaryota</taxon>
        <taxon>Sar</taxon>
        <taxon>Stramenopiles</taxon>
        <taxon>Ochrophyta</taxon>
        <taxon>Bacillariophyta</taxon>
        <taxon>Coscinodiscophyceae</taxon>
        <taxon>Chaetocerotophycidae</taxon>
        <taxon>Chaetocerotales</taxon>
        <taxon>Chaetocerotaceae</taxon>
        <taxon>Chaetoceros</taxon>
    </lineage>
</organism>
<feature type="region of interest" description="Disordered" evidence="2">
    <location>
        <begin position="302"/>
        <end position="328"/>
    </location>
</feature>
<dbReference type="AlphaFoldDB" id="A0AAD3CUA8"/>
<feature type="region of interest" description="Disordered" evidence="2">
    <location>
        <begin position="569"/>
        <end position="592"/>
    </location>
</feature>
<sequence>MSGYNNFTNNSYNYFNTGNNNPNMGGASGSNGESTGNKKDHDSFEQNYGNVGGSVMDNYNMNAYVNNGNLNYNNYFQNPTAANYNMNDFGMHMNNQDMMMNSYMMGGGNLHGSTNNNTDNSDQDKTGSRSESMGIQNGHGTASVPGYSLQMPAYTNNLNMYNPHATNTLHQDQNSYNYNQIIQQQDSQLGHNPFDQSKSDPANTDGKDASSASQKNDKIEDSKEAQKLVLNGGSGFEDLFQQSNHSDRSGNSTQGLAGQMQHLDAHLNSQYTTANPSGIGNFAMGSNAQTMFQSNDLGQFDSFSHTHIPKHSSVQSTSSSSKHKQRKEKDILDDFQVTMSSLSVEPLSGKEILDKIKARASDVQRRYLPCVEFLVLCQQELRTGLDQAIRRRGRHSAADVYFKTNFEKLPRRFYERNVVVIPEKELNEAIAGLRSLVQDAKNAQREAKGSEKLERMKNAFLGGMRDGESWGLRKWLSKNGGALHICNDIELIWGGLRVLDKSDEKVIEIAKRIRPIMKNTLMRLKNDVPKAYQEISSAHPYLPFFHRLESALKGLSEFDPEDDDVICLDDSDDEDVKEEPKPNVAKSSSAKKVDSSTIASLNKKTFEANNDDGDDSDLEILHVTKKTEESKRPSCESPMGLVGDDFWTKTDCACIQGESCIFCGGRKSPEGLQQVQAFQAHIQPDIANNQQLAEIVDALANSIEEGKEVRPLEFIDHFNFWSNNYPFILRLLRDLIMSNAARFMLEPTAIEESFAESNDLNKYYTTIRNPIGFRHVVKALVESSTTQGKLHNNILPKWNLFDGKTLVEATDLVLLNTLAFIGKQDNSVLRKEIMKLRKVFWKAIRDAGCNEKKQMPIRRTENSQFLLLNK</sequence>
<protein>
    <submittedName>
        <fullName evidence="3">Uncharacterized protein</fullName>
    </submittedName>
</protein>
<evidence type="ECO:0000256" key="2">
    <source>
        <dbReference type="SAM" id="MobiDB-lite"/>
    </source>
</evidence>
<name>A0AAD3CUA8_9STRA</name>
<evidence type="ECO:0000256" key="1">
    <source>
        <dbReference type="SAM" id="Coils"/>
    </source>
</evidence>
<feature type="region of interest" description="Disordered" evidence="2">
    <location>
        <begin position="23"/>
        <end position="47"/>
    </location>
</feature>
<reference evidence="3 4" key="1">
    <citation type="journal article" date="2021" name="Sci. Rep.">
        <title>The genome of the diatom Chaetoceros tenuissimus carries an ancient integrated fragment of an extant virus.</title>
        <authorList>
            <person name="Hongo Y."/>
            <person name="Kimura K."/>
            <person name="Takaki Y."/>
            <person name="Yoshida Y."/>
            <person name="Baba S."/>
            <person name="Kobayashi G."/>
            <person name="Nagasaki K."/>
            <person name="Hano T."/>
            <person name="Tomaru Y."/>
        </authorList>
    </citation>
    <scope>NUCLEOTIDE SEQUENCE [LARGE SCALE GENOMIC DNA]</scope>
    <source>
        <strain evidence="3 4">NIES-3715</strain>
    </source>
</reference>
<dbReference type="Proteomes" id="UP001054902">
    <property type="component" value="Unassembled WGS sequence"/>
</dbReference>
<feature type="region of interest" description="Disordered" evidence="2">
    <location>
        <begin position="109"/>
        <end position="148"/>
    </location>
</feature>
<comment type="caution">
    <text evidence="3">The sequence shown here is derived from an EMBL/GenBank/DDBJ whole genome shotgun (WGS) entry which is preliminary data.</text>
</comment>
<feature type="region of interest" description="Disordered" evidence="2">
    <location>
        <begin position="235"/>
        <end position="257"/>
    </location>
</feature>
<feature type="compositionally biased region" description="Polar residues" evidence="2">
    <location>
        <begin position="240"/>
        <end position="256"/>
    </location>
</feature>
<proteinExistence type="predicted"/>
<accession>A0AAD3CUA8</accession>
<evidence type="ECO:0000313" key="3">
    <source>
        <dbReference type="EMBL" id="GFH51969.1"/>
    </source>
</evidence>
<gene>
    <name evidence="3" type="ORF">CTEN210_08445</name>
</gene>
<feature type="coiled-coil region" evidence="1">
    <location>
        <begin position="423"/>
        <end position="453"/>
    </location>
</feature>
<feature type="compositionally biased region" description="Polar residues" evidence="2">
    <location>
        <begin position="129"/>
        <end position="140"/>
    </location>
</feature>
<feature type="region of interest" description="Disordered" evidence="2">
    <location>
        <begin position="189"/>
        <end position="221"/>
    </location>
</feature>